<name>A0ABW7ZJH4_9ACTN</name>
<keyword evidence="6" id="KW-1185">Reference proteome</keyword>
<gene>
    <name evidence="5" type="ORF">ACIBP4_11935</name>
</gene>
<dbReference type="RefSeq" id="WP_396768904.1">
    <property type="nucleotide sequence ID" value="NZ_JBITLA010000003.1"/>
</dbReference>
<dbReference type="Pfam" id="PF13359">
    <property type="entry name" value="DDE_Tnp_4"/>
    <property type="match status" value="1"/>
</dbReference>
<proteinExistence type="predicted"/>
<evidence type="ECO:0000256" key="3">
    <source>
        <dbReference type="SAM" id="MobiDB-lite"/>
    </source>
</evidence>
<evidence type="ECO:0000256" key="2">
    <source>
        <dbReference type="ARBA" id="ARBA00022723"/>
    </source>
</evidence>
<evidence type="ECO:0000313" key="6">
    <source>
        <dbReference type="Proteomes" id="UP001612812"/>
    </source>
</evidence>
<evidence type="ECO:0000256" key="1">
    <source>
        <dbReference type="ARBA" id="ARBA00001968"/>
    </source>
</evidence>
<feature type="region of interest" description="Disordered" evidence="3">
    <location>
        <begin position="73"/>
        <end position="93"/>
    </location>
</feature>
<dbReference type="InterPro" id="IPR027806">
    <property type="entry name" value="HARBI1_dom"/>
</dbReference>
<accession>A0ABW7ZJH4</accession>
<comment type="caution">
    <text evidence="5">The sequence shown here is derived from an EMBL/GenBank/DDBJ whole genome shotgun (WGS) entry which is preliminary data.</text>
</comment>
<dbReference type="EMBL" id="JBITLE010000003">
    <property type="protein sequence ID" value="MFI7263000.1"/>
    <property type="molecule type" value="Genomic_DNA"/>
</dbReference>
<protein>
    <submittedName>
        <fullName evidence="5">Transposase family protein</fullName>
    </submittedName>
</protein>
<comment type="cofactor">
    <cofactor evidence="1">
        <name>a divalent metal cation</name>
        <dbReference type="ChEBI" id="CHEBI:60240"/>
    </cofactor>
</comment>
<evidence type="ECO:0000259" key="4">
    <source>
        <dbReference type="Pfam" id="PF13359"/>
    </source>
</evidence>
<evidence type="ECO:0000313" key="5">
    <source>
        <dbReference type="EMBL" id="MFI7263000.1"/>
    </source>
</evidence>
<feature type="domain" description="DDE Tnp4" evidence="4">
    <location>
        <begin position="26"/>
        <end position="89"/>
    </location>
</feature>
<organism evidence="5 6">
    <name type="scientific">Micromonospora maritima</name>
    <dbReference type="NCBI Taxonomy" id="986711"/>
    <lineage>
        <taxon>Bacteria</taxon>
        <taxon>Bacillati</taxon>
        <taxon>Actinomycetota</taxon>
        <taxon>Actinomycetes</taxon>
        <taxon>Micromonosporales</taxon>
        <taxon>Micromonosporaceae</taxon>
        <taxon>Micromonospora</taxon>
    </lineage>
</organism>
<reference evidence="5 6" key="1">
    <citation type="submission" date="2024-10" db="EMBL/GenBank/DDBJ databases">
        <title>The Natural Products Discovery Center: Release of the First 8490 Sequenced Strains for Exploring Actinobacteria Biosynthetic Diversity.</title>
        <authorList>
            <person name="Kalkreuter E."/>
            <person name="Kautsar S.A."/>
            <person name="Yang D."/>
            <person name="Bader C.D."/>
            <person name="Teijaro C.N."/>
            <person name="Fluegel L."/>
            <person name="Davis C.M."/>
            <person name="Simpson J.R."/>
            <person name="Lauterbach L."/>
            <person name="Steele A.D."/>
            <person name="Gui C."/>
            <person name="Meng S."/>
            <person name="Li G."/>
            <person name="Viehrig K."/>
            <person name="Ye F."/>
            <person name="Su P."/>
            <person name="Kiefer A.F."/>
            <person name="Nichols A."/>
            <person name="Cepeda A.J."/>
            <person name="Yan W."/>
            <person name="Fan B."/>
            <person name="Jiang Y."/>
            <person name="Adhikari A."/>
            <person name="Zheng C.-J."/>
            <person name="Schuster L."/>
            <person name="Cowan T.M."/>
            <person name="Smanski M.J."/>
            <person name="Chevrette M.G."/>
            <person name="De Carvalho L.P.S."/>
            <person name="Shen B."/>
        </authorList>
    </citation>
    <scope>NUCLEOTIDE SEQUENCE [LARGE SCALE GENOMIC DNA]</scope>
    <source>
        <strain evidence="5 6">NPDC049845</strain>
    </source>
</reference>
<sequence>MELLAAQAPPFPQAMGRLARPAYAILDGALIRTDRLAGEQDRRHYAGESRCHGANVQVIADAAGRLAWISPALPGSSHDLTAARHHGTGSTPR</sequence>
<keyword evidence="2" id="KW-0479">Metal-binding</keyword>
<dbReference type="Proteomes" id="UP001612812">
    <property type="component" value="Unassembled WGS sequence"/>
</dbReference>